<evidence type="ECO:0000313" key="3">
    <source>
        <dbReference type="Proteomes" id="UP000233767"/>
    </source>
</evidence>
<protein>
    <submittedName>
        <fullName evidence="2">Uncharacterized protein</fullName>
    </submittedName>
</protein>
<gene>
    <name evidence="1" type="ORF">B0G92_0861</name>
    <name evidence="2" type="ORF">CLV50_0644</name>
</gene>
<sequence>MIYSFIFLFSIAAFSQDYKFAFSSRFPVTVDSKGDYIRGTEEKAEGLFFFGLTTVDFELKGTPAEKFTIYKTGYDDKHTDLYDLATIYSFQNANGNFEIILYQFLDRKIQVFCSYGGKKYLYIIDKAIAEDGTVYAVKTK</sequence>
<organism evidence="2 4">
    <name type="scientific">Flavobacterium lindanitolerans</name>
    <dbReference type="NCBI Taxonomy" id="428988"/>
    <lineage>
        <taxon>Bacteria</taxon>
        <taxon>Pseudomonadati</taxon>
        <taxon>Bacteroidota</taxon>
        <taxon>Flavobacteriia</taxon>
        <taxon>Flavobacteriales</taxon>
        <taxon>Flavobacteriaceae</taxon>
        <taxon>Flavobacterium</taxon>
    </lineage>
</organism>
<comment type="caution">
    <text evidence="2">The sequence shown here is derived from an EMBL/GenBank/DDBJ whole genome shotgun (WGS) entry which is preliminary data.</text>
</comment>
<dbReference type="EMBL" id="RCCB01000010">
    <property type="protein sequence ID" value="RLJ35269.1"/>
    <property type="molecule type" value="Genomic_DNA"/>
</dbReference>
<evidence type="ECO:0000313" key="2">
    <source>
        <dbReference type="EMBL" id="RLJ35269.1"/>
    </source>
</evidence>
<proteinExistence type="predicted"/>
<dbReference type="Proteomes" id="UP000233767">
    <property type="component" value="Unassembled WGS sequence"/>
</dbReference>
<reference evidence="2 4" key="2">
    <citation type="submission" date="2018-10" db="EMBL/GenBank/DDBJ databases">
        <title>Genomic Encyclopedia of Archaeal and Bacterial Type Strains, Phase II (KMG-II): from individual species to whole genera.</title>
        <authorList>
            <person name="Goeker M."/>
        </authorList>
    </citation>
    <scope>NUCLEOTIDE SEQUENCE [LARGE SCALE GENOMIC DNA]</scope>
    <source>
        <strain evidence="2 4">DSM 21886</strain>
    </source>
</reference>
<evidence type="ECO:0000313" key="4">
    <source>
        <dbReference type="Proteomes" id="UP000275027"/>
    </source>
</evidence>
<name>A0A497VAP1_9FLAO</name>
<dbReference type="AlphaFoldDB" id="A0A497VAP1"/>
<reference evidence="1 3" key="1">
    <citation type="submission" date="2017-12" db="EMBL/GenBank/DDBJ databases">
        <title>Genomic Encyclopedia of Type Strains, Phase III (KMG-III): the genomes of soil and plant-associated and newly described type strains.</title>
        <authorList>
            <person name="Whitman W."/>
        </authorList>
    </citation>
    <scope>NUCLEOTIDE SEQUENCE [LARGE SCALE GENOMIC DNA]</scope>
    <source>
        <strain evidence="1 3">IP-10</strain>
    </source>
</reference>
<accession>A0A497VAP1</accession>
<evidence type="ECO:0000313" key="1">
    <source>
        <dbReference type="EMBL" id="PKW29230.1"/>
    </source>
</evidence>
<keyword evidence="3" id="KW-1185">Reference proteome</keyword>
<dbReference type="Proteomes" id="UP000275027">
    <property type="component" value="Unassembled WGS sequence"/>
</dbReference>
<dbReference type="EMBL" id="PJND01000007">
    <property type="protein sequence ID" value="PKW29230.1"/>
    <property type="molecule type" value="Genomic_DNA"/>
</dbReference>